<dbReference type="Proteomes" id="UP001281761">
    <property type="component" value="Unassembled WGS sequence"/>
</dbReference>
<dbReference type="EMBL" id="JARBJD010000174">
    <property type="protein sequence ID" value="KAK2948527.1"/>
    <property type="molecule type" value="Genomic_DNA"/>
</dbReference>
<gene>
    <name evidence="2" type="ORF">BLNAU_16513</name>
</gene>
<sequence length="550" mass="63307">MADRETVPPEPAHKVLLENTLIFHTRNGQSREADWQDFIYPNDPHAIVEIRETNLESENRVRQQVFVKFSQPNIAEKYQIGHIYFVAKSPFKCEQAMITTSLLINLSALTHIKPPLTVTAFRSILADLLQPTNIRTYSIVEMQHSLRILFPTRPEAKKVRDILINSHLFSPPSSFSPSTSIFSATDHFDQTVSITEQSKLKFIRWPNDFDNNHTFLFLSFKSKFIERVKYAQPNETEENIITQFKAWLITELEKLTEQVHRQLEEEHPDRRWKLPSLRIELNCENRVYLPGGHCFFRDVPLEEQEEYTRRVFNLLVKNHPSPAHREPHPAGSLVTNQFGGRTEVAVFINGGKDSDRKVKRNKIDARRRDIQKRKIRPLQNKSDTQTSSILKHTPKTQDSSIPPFKLRPTTPFSNHPHNPLLPPSISQTRTLQCALRFRREWSALNSLEPCSGEPIHVPTNFSSVQLSDLGFESHFIRKYHFIRKSHPDSSAPALCYLTNSVGTATGFVEPVQTLRSQHVTISKTTTSIHTIVPILPPQHSSHSTSRPTRT</sequence>
<evidence type="ECO:0000313" key="2">
    <source>
        <dbReference type="EMBL" id="KAK2948527.1"/>
    </source>
</evidence>
<accession>A0ABQ9XB77</accession>
<feature type="region of interest" description="Disordered" evidence="1">
    <location>
        <begin position="355"/>
        <end position="425"/>
    </location>
</feature>
<feature type="compositionally biased region" description="Basic and acidic residues" evidence="1">
    <location>
        <begin position="355"/>
        <end position="368"/>
    </location>
</feature>
<organism evidence="2 3">
    <name type="scientific">Blattamonas nauphoetae</name>
    <dbReference type="NCBI Taxonomy" id="2049346"/>
    <lineage>
        <taxon>Eukaryota</taxon>
        <taxon>Metamonada</taxon>
        <taxon>Preaxostyla</taxon>
        <taxon>Oxymonadida</taxon>
        <taxon>Blattamonas</taxon>
    </lineage>
</organism>
<feature type="compositionally biased region" description="Polar residues" evidence="1">
    <location>
        <begin position="379"/>
        <end position="400"/>
    </location>
</feature>
<name>A0ABQ9XB77_9EUKA</name>
<evidence type="ECO:0000256" key="1">
    <source>
        <dbReference type="SAM" id="MobiDB-lite"/>
    </source>
</evidence>
<reference evidence="2 3" key="1">
    <citation type="journal article" date="2022" name="bioRxiv">
        <title>Genomics of Preaxostyla Flagellates Illuminates Evolutionary Transitions and the Path Towards Mitochondrial Loss.</title>
        <authorList>
            <person name="Novak L.V.F."/>
            <person name="Treitli S.C."/>
            <person name="Pyrih J."/>
            <person name="Halakuc P."/>
            <person name="Pipaliya S.V."/>
            <person name="Vacek V."/>
            <person name="Brzon O."/>
            <person name="Soukal P."/>
            <person name="Eme L."/>
            <person name="Dacks J.B."/>
            <person name="Karnkowska A."/>
            <person name="Elias M."/>
            <person name="Hampl V."/>
        </authorList>
    </citation>
    <scope>NUCLEOTIDE SEQUENCE [LARGE SCALE GENOMIC DNA]</scope>
    <source>
        <strain evidence="2">NAU3</strain>
        <tissue evidence="2">Gut</tissue>
    </source>
</reference>
<evidence type="ECO:0000313" key="3">
    <source>
        <dbReference type="Proteomes" id="UP001281761"/>
    </source>
</evidence>
<comment type="caution">
    <text evidence="2">The sequence shown here is derived from an EMBL/GenBank/DDBJ whole genome shotgun (WGS) entry which is preliminary data.</text>
</comment>
<proteinExistence type="predicted"/>
<protein>
    <submittedName>
        <fullName evidence="2">Uncharacterized protein</fullName>
    </submittedName>
</protein>
<keyword evidence="3" id="KW-1185">Reference proteome</keyword>